<sequence>MVNGNKGIEIQSYKNTLKDFLLYYGSLKNANTTILSVGNIVLLKYTNSLEDKILFIFDELKVRFDEKHIPKNVLIVKEINKENLQKDLFAENEISFYNVDKKMCYSNGFVINMVGGKLYHNKNKMFFSKFTLLKITLCFVSFMNSNLKQNAYIALNFVLKIKAAIIFDNIKEHIYLSVYFFSKEINFNKKSYKIVIELKFLNTTRKSDIVKYSPAPVKSCSMKILLCLMNYMQKSTLESNFSVAIDAPFDNCLDKSIEDEDSYSSTEYNGIASNVLHKTMVLVIIYERIEINIILSISNNLSNNKITSLDFGSVGIVIKNELMNNNDEHGSDSNNYYFDRTTEYCIKFEPKLLRVYFKLLSTIAISCSEEETELKVFSIYDRFNYFSKSFDENIFCAAMLTDIVYLCELICRNPEKYSTEMFKSLENLTNYSNDNLEYKNTYFKYLERLLEYITTENSDFSPLFEIFAIKIVGMLNSKIQINKSSLENLYFISEANIDFHGIKLFDLRKTIIFLLNYISNLLNTFTDCYSSFKHNKILQKKYKLNVIFQYILSNVINSKYKVFMTFPSLLCNSNSVSKNSAVLFGIKKRSIQNRKINHDIEIDVDKYTLGNTQVPNKKKSLTKSYYKIIFFFAKINDYITTFNINVLIKCFDTFLKFS</sequence>
<dbReference type="WBParaSite" id="TCONS_00013621.p1">
    <property type="protein sequence ID" value="TCONS_00013621.p1"/>
    <property type="gene ID" value="XLOC_008415"/>
</dbReference>
<organism evidence="1 2">
    <name type="scientific">Strongyloides stercoralis</name>
    <name type="common">Threadworm</name>
    <dbReference type="NCBI Taxonomy" id="6248"/>
    <lineage>
        <taxon>Eukaryota</taxon>
        <taxon>Metazoa</taxon>
        <taxon>Ecdysozoa</taxon>
        <taxon>Nematoda</taxon>
        <taxon>Chromadorea</taxon>
        <taxon>Rhabditida</taxon>
        <taxon>Tylenchina</taxon>
        <taxon>Panagrolaimomorpha</taxon>
        <taxon>Strongyloidoidea</taxon>
        <taxon>Strongyloididae</taxon>
        <taxon>Strongyloides</taxon>
    </lineage>
</organism>
<protein>
    <submittedName>
        <fullName evidence="2">Uncharacterized protein</fullName>
    </submittedName>
</protein>
<reference evidence="2" key="1">
    <citation type="submission" date="2024-02" db="UniProtKB">
        <authorList>
            <consortium name="WormBaseParasite"/>
        </authorList>
    </citation>
    <scope>IDENTIFICATION</scope>
</reference>
<proteinExistence type="predicted"/>
<keyword evidence="1" id="KW-1185">Reference proteome</keyword>
<name>A0AAF5DIT4_STRER</name>
<evidence type="ECO:0000313" key="2">
    <source>
        <dbReference type="WBParaSite" id="TCONS_00013621.p1"/>
    </source>
</evidence>
<dbReference type="AlphaFoldDB" id="A0AAF5DIT4"/>
<accession>A0AAF5DIT4</accession>
<evidence type="ECO:0000313" key="1">
    <source>
        <dbReference type="Proteomes" id="UP000035681"/>
    </source>
</evidence>
<dbReference type="Proteomes" id="UP000035681">
    <property type="component" value="Unplaced"/>
</dbReference>